<dbReference type="PANTHER" id="PTHR30329">
    <property type="entry name" value="STATOR ELEMENT OF FLAGELLAR MOTOR COMPLEX"/>
    <property type="match status" value="1"/>
</dbReference>
<dbReference type="GO" id="GO:0009279">
    <property type="term" value="C:cell outer membrane"/>
    <property type="evidence" value="ECO:0007669"/>
    <property type="project" value="UniProtKB-SubCell"/>
</dbReference>
<dbReference type="SUPFAM" id="SSF82171">
    <property type="entry name" value="DPP6 N-terminal domain-like"/>
    <property type="match status" value="1"/>
</dbReference>
<sequence>MRKAILFLLSSYLYFSPSSENGRLFAQSMEQLGSAVNTEFNELNPVISPDGKTLYFVRVSHPSNNYGAKGSQDVWYSENRDGSWTIARRMPNSINKDQYNDLFSITPDGNTILISGVYNGGRRENEVGLSTCKKTKTGWGEPQKVIIPKFDDMCKGQFLTACLSNDGKTLILAFSEKRNSKEDDLYVCFLGKDGKWTKPESLGDNINTGDTETTPFLASDNYTLYFATDRKGGLGGTDIWVSKRLDRSWRKWSKPINMGDKVNSDANELSYTISASGEYAYMSTKKNSVGKGDLVRFKLREEKKVEPTVAGVQTSNTRVEEQKNQKEGKSAVDEGSRNPTPVVMISGRVVDQKTGRPIEAKIVYQDLADGEELGEAYTNPTTGEYKIVLPYGKKYSYHAIAKDFIAIGKNIDLTEIKEFKEINGDDLKLVAIKEGEKVPLNNIFFEYAKATLRSESFPELDRIAETLKSNVNLTIEIQGHTDNVGSNESNLKLSQDRAESVRTYLLSKKLPANRVTSVGFGETRPIASNDTEEGKAKNRRVEFVIVKK</sequence>
<dbReference type="Gene3D" id="3.30.1330.60">
    <property type="entry name" value="OmpA-like domain"/>
    <property type="match status" value="1"/>
</dbReference>
<reference evidence="7" key="1">
    <citation type="journal article" date="2014" name="Int. J. Syst. Evol. Microbiol.">
        <title>Complete genome sequence of Corynebacterium casei LMG S-19264T (=DSM 44701T), isolated from a smear-ripened cheese.</title>
        <authorList>
            <consortium name="US DOE Joint Genome Institute (JGI-PGF)"/>
            <person name="Walter F."/>
            <person name="Albersmeier A."/>
            <person name="Kalinowski J."/>
            <person name="Ruckert C."/>
        </authorList>
    </citation>
    <scope>NUCLEOTIDE SEQUENCE</scope>
    <source>
        <strain evidence="7">CGMCC 1.15958</strain>
    </source>
</reference>
<dbReference type="InterPro" id="IPR006664">
    <property type="entry name" value="OMP_bac"/>
</dbReference>
<dbReference type="SUPFAM" id="SSF103088">
    <property type="entry name" value="OmpA-like"/>
    <property type="match status" value="1"/>
</dbReference>
<dbReference type="PRINTS" id="PR01021">
    <property type="entry name" value="OMPADOMAIN"/>
</dbReference>
<reference evidence="7" key="2">
    <citation type="submission" date="2020-09" db="EMBL/GenBank/DDBJ databases">
        <authorList>
            <person name="Sun Q."/>
            <person name="Zhou Y."/>
        </authorList>
    </citation>
    <scope>NUCLEOTIDE SEQUENCE</scope>
    <source>
        <strain evidence="7">CGMCC 1.15958</strain>
    </source>
</reference>
<keyword evidence="8" id="KW-1185">Reference proteome</keyword>
<evidence type="ECO:0000313" key="8">
    <source>
        <dbReference type="Proteomes" id="UP000609064"/>
    </source>
</evidence>
<feature type="region of interest" description="Disordered" evidence="5">
    <location>
        <begin position="312"/>
        <end position="338"/>
    </location>
</feature>
<protein>
    <submittedName>
        <fullName evidence="7">Membrane protein</fullName>
    </submittedName>
</protein>
<dbReference type="EMBL" id="BMKK01000014">
    <property type="protein sequence ID" value="GGD78598.1"/>
    <property type="molecule type" value="Genomic_DNA"/>
</dbReference>
<evidence type="ECO:0000256" key="4">
    <source>
        <dbReference type="PROSITE-ProRule" id="PRU00473"/>
    </source>
</evidence>
<dbReference type="Gene3D" id="2.120.10.60">
    <property type="entry name" value="Tricorn protease N-terminal domain"/>
    <property type="match status" value="1"/>
</dbReference>
<dbReference type="PANTHER" id="PTHR30329:SF21">
    <property type="entry name" value="LIPOPROTEIN YIAD-RELATED"/>
    <property type="match status" value="1"/>
</dbReference>
<dbReference type="Proteomes" id="UP000609064">
    <property type="component" value="Unassembled WGS sequence"/>
</dbReference>
<dbReference type="InterPro" id="IPR050330">
    <property type="entry name" value="Bact_OuterMem_StrucFunc"/>
</dbReference>
<dbReference type="PRINTS" id="PR01023">
    <property type="entry name" value="NAFLGMOTY"/>
</dbReference>
<dbReference type="InterPro" id="IPR036737">
    <property type="entry name" value="OmpA-like_sf"/>
</dbReference>
<dbReference type="PROSITE" id="PS51123">
    <property type="entry name" value="OMPA_2"/>
    <property type="match status" value="1"/>
</dbReference>
<dbReference type="AlphaFoldDB" id="A0A916Z6J0"/>
<dbReference type="CDD" id="cd07185">
    <property type="entry name" value="OmpA_C-like"/>
    <property type="match status" value="1"/>
</dbReference>
<keyword evidence="2 4" id="KW-0472">Membrane</keyword>
<dbReference type="RefSeq" id="WP_188770339.1">
    <property type="nucleotide sequence ID" value="NZ_BMKK01000014.1"/>
</dbReference>
<feature type="domain" description="OmpA-like" evidence="6">
    <location>
        <begin position="434"/>
        <end position="548"/>
    </location>
</feature>
<dbReference type="InterPro" id="IPR006665">
    <property type="entry name" value="OmpA-like"/>
</dbReference>
<gene>
    <name evidence="7" type="ORF">GCM10011514_48290</name>
</gene>
<proteinExistence type="predicted"/>
<dbReference type="Pfam" id="PF00691">
    <property type="entry name" value="OmpA"/>
    <property type="match status" value="1"/>
</dbReference>
<accession>A0A916Z6J0</accession>
<evidence type="ECO:0000256" key="1">
    <source>
        <dbReference type="ARBA" id="ARBA00004442"/>
    </source>
</evidence>
<evidence type="ECO:0000256" key="3">
    <source>
        <dbReference type="ARBA" id="ARBA00023237"/>
    </source>
</evidence>
<keyword evidence="3" id="KW-0998">Cell outer membrane</keyword>
<evidence type="ECO:0000256" key="2">
    <source>
        <dbReference type="ARBA" id="ARBA00023136"/>
    </source>
</evidence>
<organism evidence="7 8">
    <name type="scientific">Emticicia aquatilis</name>
    <dbReference type="NCBI Taxonomy" id="1537369"/>
    <lineage>
        <taxon>Bacteria</taxon>
        <taxon>Pseudomonadati</taxon>
        <taxon>Bacteroidota</taxon>
        <taxon>Cytophagia</taxon>
        <taxon>Cytophagales</taxon>
        <taxon>Leadbetterellaceae</taxon>
        <taxon>Emticicia</taxon>
    </lineage>
</organism>
<dbReference type="Pfam" id="PF07676">
    <property type="entry name" value="PD40"/>
    <property type="match status" value="2"/>
</dbReference>
<evidence type="ECO:0000313" key="7">
    <source>
        <dbReference type="EMBL" id="GGD78598.1"/>
    </source>
</evidence>
<feature type="compositionally biased region" description="Basic and acidic residues" evidence="5">
    <location>
        <begin position="318"/>
        <end position="336"/>
    </location>
</feature>
<dbReference type="InterPro" id="IPR011659">
    <property type="entry name" value="WD40"/>
</dbReference>
<comment type="caution">
    <text evidence="7">The sequence shown here is derived from an EMBL/GenBank/DDBJ whole genome shotgun (WGS) entry which is preliminary data.</text>
</comment>
<name>A0A916Z6J0_9BACT</name>
<comment type="subcellular location">
    <subcellularLocation>
        <location evidence="1">Cell outer membrane</location>
    </subcellularLocation>
</comment>
<evidence type="ECO:0000256" key="5">
    <source>
        <dbReference type="SAM" id="MobiDB-lite"/>
    </source>
</evidence>
<evidence type="ECO:0000259" key="6">
    <source>
        <dbReference type="PROSITE" id="PS51123"/>
    </source>
</evidence>